<keyword evidence="1" id="KW-0472">Membrane</keyword>
<feature type="transmembrane region" description="Helical" evidence="1">
    <location>
        <begin position="136"/>
        <end position="155"/>
    </location>
</feature>
<comment type="caution">
    <text evidence="2">The sequence shown here is derived from an EMBL/GenBank/DDBJ whole genome shotgun (WGS) entry which is preliminary data.</text>
</comment>
<evidence type="ECO:0000313" key="2">
    <source>
        <dbReference type="EMBL" id="GAA2001596.1"/>
    </source>
</evidence>
<keyword evidence="1" id="KW-1133">Transmembrane helix</keyword>
<sequence length="307" mass="33093">MSDVDPVSLLIWGLIAAVIAYNVVKSIFARLRKQKLQRHGVTAEAVVAAVGPLDPPRRVEHPFTLRFRTTSGAEYTSEHARGFGGIVPVPGWRVPIRFDPDDPSNVEITDNPYRHPIPGAPQPRCESPMRSVVHRALFSAIVVAMLALALFGDALGDAKNVVSGGIFIFAGLLALISGIWFAGDTSKLRRSPARAIATLTHSWEEPAGSNTHRNLDTTSPSATGWVNAYTVLFDLPDGRQVHRRSPIATSTTRYEPGQRVEVIYDASAPTSIWVGSGRSSIVGTVVGISLGVLFILVGTAIALFWPT</sequence>
<gene>
    <name evidence="2" type="ORF">GCM10009799_31030</name>
</gene>
<evidence type="ECO:0008006" key="4">
    <source>
        <dbReference type="Google" id="ProtNLM"/>
    </source>
</evidence>
<dbReference type="EMBL" id="BAAAPC010000012">
    <property type="protein sequence ID" value="GAA2001596.1"/>
    <property type="molecule type" value="Genomic_DNA"/>
</dbReference>
<reference evidence="2 3" key="1">
    <citation type="journal article" date="2019" name="Int. J. Syst. Evol. Microbiol.">
        <title>The Global Catalogue of Microorganisms (GCM) 10K type strain sequencing project: providing services to taxonomists for standard genome sequencing and annotation.</title>
        <authorList>
            <consortium name="The Broad Institute Genomics Platform"/>
            <consortium name="The Broad Institute Genome Sequencing Center for Infectious Disease"/>
            <person name="Wu L."/>
            <person name="Ma J."/>
        </authorList>
    </citation>
    <scope>NUCLEOTIDE SEQUENCE [LARGE SCALE GENOMIC DNA]</scope>
    <source>
        <strain evidence="2 3">JCM 15313</strain>
    </source>
</reference>
<accession>A0ABN2T8I4</accession>
<organism evidence="2 3">
    <name type="scientific">Nocardiopsis rhodophaea</name>
    <dbReference type="NCBI Taxonomy" id="280238"/>
    <lineage>
        <taxon>Bacteria</taxon>
        <taxon>Bacillati</taxon>
        <taxon>Actinomycetota</taxon>
        <taxon>Actinomycetes</taxon>
        <taxon>Streptosporangiales</taxon>
        <taxon>Nocardiopsidaceae</taxon>
        <taxon>Nocardiopsis</taxon>
    </lineage>
</organism>
<feature type="transmembrane region" description="Helical" evidence="1">
    <location>
        <begin position="161"/>
        <end position="182"/>
    </location>
</feature>
<evidence type="ECO:0000256" key="1">
    <source>
        <dbReference type="SAM" id="Phobius"/>
    </source>
</evidence>
<keyword evidence="1" id="KW-0812">Transmembrane</keyword>
<dbReference type="Proteomes" id="UP001501585">
    <property type="component" value="Unassembled WGS sequence"/>
</dbReference>
<dbReference type="RefSeq" id="WP_344163094.1">
    <property type="nucleotide sequence ID" value="NZ_BAAAPC010000012.1"/>
</dbReference>
<evidence type="ECO:0000313" key="3">
    <source>
        <dbReference type="Proteomes" id="UP001501585"/>
    </source>
</evidence>
<keyword evidence="3" id="KW-1185">Reference proteome</keyword>
<feature type="transmembrane region" description="Helical" evidence="1">
    <location>
        <begin position="281"/>
        <end position="305"/>
    </location>
</feature>
<feature type="transmembrane region" description="Helical" evidence="1">
    <location>
        <begin position="6"/>
        <end position="24"/>
    </location>
</feature>
<protein>
    <recommendedName>
        <fullName evidence="4">DUF3592 domain-containing protein</fullName>
    </recommendedName>
</protein>
<name>A0ABN2T8I4_9ACTN</name>
<proteinExistence type="predicted"/>